<dbReference type="InterPro" id="IPR050867">
    <property type="entry name" value="NiFe/NiFeSe_hydrgnase_LSU"/>
</dbReference>
<feature type="binding site" evidence="8">
    <location>
        <position position="65"/>
    </location>
    <ligand>
        <name>Fe cation</name>
        <dbReference type="ChEBI" id="CHEBI:24875"/>
    </ligand>
</feature>
<evidence type="ECO:0000256" key="4">
    <source>
        <dbReference type="ARBA" id="ARBA00011771"/>
    </source>
</evidence>
<evidence type="ECO:0000256" key="6">
    <source>
        <dbReference type="ARBA" id="ARBA00022723"/>
    </source>
</evidence>
<gene>
    <name evidence="10" type="ORF">HHJ77_01755</name>
</gene>
<evidence type="ECO:0000256" key="9">
    <source>
        <dbReference type="RuleBase" id="RU003896"/>
    </source>
</evidence>
<feature type="binding site" evidence="8">
    <location>
        <position position="43"/>
    </location>
    <ligand>
        <name>Mg(2+)</name>
        <dbReference type="ChEBI" id="CHEBI:18420"/>
    </ligand>
</feature>
<dbReference type="Pfam" id="PF00374">
    <property type="entry name" value="NiFeSe_Hases"/>
    <property type="match status" value="1"/>
</dbReference>
<comment type="subunit">
    <text evidence="4">Heterodimer of a large and a small subunit.</text>
</comment>
<dbReference type="Gene3D" id="1.10.645.10">
    <property type="entry name" value="Cytochrome-c3 Hydrogenase, chain B"/>
    <property type="match status" value="1"/>
</dbReference>
<name>A0A7Y0US27_9ACTO</name>
<feature type="binding site" evidence="8">
    <location>
        <position position="65"/>
    </location>
    <ligand>
        <name>Ni(2+)</name>
        <dbReference type="ChEBI" id="CHEBI:49786"/>
    </ligand>
</feature>
<evidence type="ECO:0000256" key="3">
    <source>
        <dbReference type="ARBA" id="ARBA00009292"/>
    </source>
</evidence>
<comment type="subcellular location">
    <subcellularLocation>
        <location evidence="2">Cell envelope</location>
    </subcellularLocation>
</comment>
<evidence type="ECO:0000256" key="7">
    <source>
        <dbReference type="ARBA" id="ARBA00023002"/>
    </source>
</evidence>
<dbReference type="RefSeq" id="WP_169762188.1">
    <property type="nucleotide sequence ID" value="NZ_JABCUQ010000001.1"/>
</dbReference>
<keyword evidence="8" id="KW-0460">Magnesium</keyword>
<evidence type="ECO:0000313" key="10">
    <source>
        <dbReference type="EMBL" id="NMX02689.1"/>
    </source>
</evidence>
<protein>
    <submittedName>
        <fullName evidence="10">Nickel-dependent hydrogenase large subunit</fullName>
    </submittedName>
</protein>
<reference evidence="10 11" key="1">
    <citation type="submission" date="2020-04" db="EMBL/GenBank/DDBJ databases">
        <title>Antimicrobial susceptibility and clonality of vaginal-derived multi-drug resistant Mobiluncus isolates in China.</title>
        <authorList>
            <person name="Zhang X."/>
        </authorList>
    </citation>
    <scope>NUCLEOTIDE SEQUENCE [LARGE SCALE GENOMIC DNA]</scope>
    <source>
        <strain evidence="10 11">12</strain>
    </source>
</reference>
<feature type="binding site" evidence="8">
    <location>
        <position position="571"/>
    </location>
    <ligand>
        <name>Mg(2+)</name>
        <dbReference type="ChEBI" id="CHEBI:18420"/>
    </ligand>
</feature>
<feature type="binding site" evidence="8">
    <location>
        <position position="62"/>
    </location>
    <ligand>
        <name>Mg(2+)</name>
        <dbReference type="ChEBI" id="CHEBI:18420"/>
    </ligand>
</feature>
<comment type="caution">
    <text evidence="10">The sequence shown here is derived from an EMBL/GenBank/DDBJ whole genome shotgun (WGS) entry which is preliminary data.</text>
</comment>
<evidence type="ECO:0000256" key="1">
    <source>
        <dbReference type="ARBA" id="ARBA00001967"/>
    </source>
</evidence>
<comment type="cofactor">
    <cofactor evidence="8">
        <name>Fe cation</name>
        <dbReference type="ChEBI" id="CHEBI:24875"/>
    </cofactor>
</comment>
<dbReference type="GO" id="GO:0030313">
    <property type="term" value="C:cell envelope"/>
    <property type="evidence" value="ECO:0007669"/>
    <property type="project" value="UniProtKB-SubCell"/>
</dbReference>
<keyword evidence="8" id="KW-0408">Iron</keyword>
<dbReference type="PROSITE" id="PS00507">
    <property type="entry name" value="NI_HGENASE_L_1"/>
    <property type="match status" value="1"/>
</dbReference>
<sequence>MTTQKVVIDPLTRIEGHLRIELEEENGKIKKAWSESTQFRGLEKIVEDRDPRDVWAFVQRICGVCTSVHAIASVTAVENAIGSKIPDNARLIRGLVMGSQEVQDHAIHFYHLHALDFVNVPNAAKADPEKTLEFAHSIGSKWRGNNLKRFTEVRQTIQQVLESGQLSVFTGGYWDHPDYRLPPEADLMCVAHYLDALEFQRSMIRICTVFGGKNPHPNFLVGGMACSIDPDSSESINQVQMDQVRTWIEETIEFVNDCYYPDVLAVAGVYKDYFDIGATHPNYLAVGLAGSMFGGDPSEARISGYGRGHGHDEVKPGVIMDGNLGRILPFNPKKIEEFVTSAWYEYSVGDDKGLTPDKGETIVKYTGPKPPFKWLGDNDKYTWSKAPRYDGRPMQVGPIARIMLSYAQGYEPTVKLVNAATEKLGITVTQLNSTMGRTLARAAEAVLSASHLMDDYLALQENIKNGNIDVFDPSRWEPKSWPEECSGFSLIEVARGNLSHWVTIKNGKVRNYQAVVPTTWLAGGRDANGVPGPYEESLMATGEHPLVNPKEPLEALRTVHSYDPCMSCGVHVLDVDGNEVTKVVTS</sequence>
<evidence type="ECO:0000256" key="5">
    <source>
        <dbReference type="ARBA" id="ARBA00022596"/>
    </source>
</evidence>
<evidence type="ECO:0000313" key="11">
    <source>
        <dbReference type="Proteomes" id="UP000575397"/>
    </source>
</evidence>
<dbReference type="SUPFAM" id="SSF56762">
    <property type="entry name" value="HydB/Nqo4-like"/>
    <property type="match status" value="1"/>
</dbReference>
<dbReference type="InterPro" id="IPR001501">
    <property type="entry name" value="Ni-dep_hyd_lsu"/>
</dbReference>
<dbReference type="AlphaFoldDB" id="A0A7Y0US27"/>
<feature type="binding site" evidence="8">
    <location>
        <position position="568"/>
    </location>
    <ligand>
        <name>Fe cation</name>
        <dbReference type="ChEBI" id="CHEBI:24875"/>
    </ligand>
</feature>
<evidence type="ECO:0000256" key="8">
    <source>
        <dbReference type="PIRSR" id="PIRSR601501-1"/>
    </source>
</evidence>
<dbReference type="FunFam" id="1.10.645.10:FF:000002">
    <property type="entry name" value="Hydrogenase 2 large subunit"/>
    <property type="match status" value="1"/>
</dbReference>
<feature type="binding site" evidence="8">
    <location>
        <position position="565"/>
    </location>
    <ligand>
        <name>Ni(2+)</name>
        <dbReference type="ChEBI" id="CHEBI:49786"/>
    </ligand>
</feature>
<dbReference type="InterPro" id="IPR029014">
    <property type="entry name" value="NiFe-Hase_large"/>
</dbReference>
<dbReference type="Proteomes" id="UP000575397">
    <property type="component" value="Unassembled WGS sequence"/>
</dbReference>
<keyword evidence="5 8" id="KW-0533">Nickel</keyword>
<comment type="cofactor">
    <cofactor evidence="1 8">
        <name>Ni(2+)</name>
        <dbReference type="ChEBI" id="CHEBI:49786"/>
    </cofactor>
</comment>
<comment type="similarity">
    <text evidence="3 9">Belongs to the [NiFe]/[NiFeSe] hydrogenase large subunit family.</text>
</comment>
<proteinExistence type="inferred from homology"/>
<accession>A0A7Y0US27</accession>
<organism evidence="10 11">
    <name type="scientific">Mobiluncus mulieris</name>
    <dbReference type="NCBI Taxonomy" id="2052"/>
    <lineage>
        <taxon>Bacteria</taxon>
        <taxon>Bacillati</taxon>
        <taxon>Actinomycetota</taxon>
        <taxon>Actinomycetes</taxon>
        <taxon>Actinomycetales</taxon>
        <taxon>Actinomycetaceae</taxon>
        <taxon>Mobiluncus</taxon>
    </lineage>
</organism>
<dbReference type="GO" id="GO:0008901">
    <property type="term" value="F:ferredoxin hydrogenase activity"/>
    <property type="evidence" value="ECO:0007669"/>
    <property type="project" value="InterPro"/>
</dbReference>
<keyword evidence="6 8" id="KW-0479">Metal-binding</keyword>
<dbReference type="EMBL" id="JABCUS010000003">
    <property type="protein sequence ID" value="NMX02689.1"/>
    <property type="molecule type" value="Genomic_DNA"/>
</dbReference>
<dbReference type="PANTHER" id="PTHR42958">
    <property type="entry name" value="HYDROGENASE-2 LARGE CHAIN"/>
    <property type="match status" value="1"/>
</dbReference>
<dbReference type="PROSITE" id="PS00508">
    <property type="entry name" value="NI_HGENASE_L_2"/>
    <property type="match status" value="1"/>
</dbReference>
<dbReference type="GO" id="GO:0016151">
    <property type="term" value="F:nickel cation binding"/>
    <property type="evidence" value="ECO:0007669"/>
    <property type="project" value="InterPro"/>
</dbReference>
<dbReference type="PANTHER" id="PTHR42958:SF2">
    <property type="entry name" value="UPTAKE HYDROGENASE LARGE SUBUNIT"/>
    <property type="match status" value="1"/>
</dbReference>
<keyword evidence="7 9" id="KW-0560">Oxidoreductase</keyword>
<dbReference type="InterPro" id="IPR018194">
    <property type="entry name" value="Ni-dep_hyd_lsu_Ni_BS"/>
</dbReference>
<evidence type="ECO:0000256" key="2">
    <source>
        <dbReference type="ARBA" id="ARBA00004196"/>
    </source>
</evidence>